<dbReference type="SUPFAM" id="SSF47226">
    <property type="entry name" value="Histidine-containing phosphotransfer domain, HPT domain"/>
    <property type="match status" value="1"/>
</dbReference>
<keyword evidence="1" id="KW-0902">Two-component regulatory system</keyword>
<evidence type="ECO:0000313" key="4">
    <source>
        <dbReference type="Proteomes" id="UP000282211"/>
    </source>
</evidence>
<dbReference type="EMBL" id="RBII01000001">
    <property type="protein sequence ID" value="RKQ71296.1"/>
    <property type="molecule type" value="Genomic_DNA"/>
</dbReference>
<evidence type="ECO:0000259" key="2">
    <source>
        <dbReference type="Pfam" id="PF01627"/>
    </source>
</evidence>
<keyword evidence="4" id="KW-1185">Reference proteome</keyword>
<comment type="caution">
    <text evidence="3">The sequence shown here is derived from an EMBL/GenBank/DDBJ whole genome shotgun (WGS) entry which is preliminary data.</text>
</comment>
<dbReference type="InParanoid" id="A0A420WK33"/>
<dbReference type="InterPro" id="IPR008207">
    <property type="entry name" value="Sig_transdc_His_kin_Hpt_dom"/>
</dbReference>
<protein>
    <submittedName>
        <fullName evidence="3">Hpt domain-containing protein</fullName>
    </submittedName>
</protein>
<dbReference type="Pfam" id="PF01627">
    <property type="entry name" value="Hpt"/>
    <property type="match status" value="1"/>
</dbReference>
<dbReference type="OrthoDB" id="7173540at2"/>
<dbReference type="GO" id="GO:0000160">
    <property type="term" value="P:phosphorelay signal transduction system"/>
    <property type="evidence" value="ECO:0007669"/>
    <property type="project" value="UniProtKB-KW"/>
</dbReference>
<dbReference type="InterPro" id="IPR036641">
    <property type="entry name" value="HPT_dom_sf"/>
</dbReference>
<gene>
    <name evidence="3" type="ORF">DES40_0609</name>
</gene>
<accession>A0A420WK33</accession>
<dbReference type="Proteomes" id="UP000282211">
    <property type="component" value="Unassembled WGS sequence"/>
</dbReference>
<dbReference type="CDD" id="cd00088">
    <property type="entry name" value="HPT"/>
    <property type="match status" value="1"/>
</dbReference>
<evidence type="ECO:0000256" key="1">
    <source>
        <dbReference type="ARBA" id="ARBA00023012"/>
    </source>
</evidence>
<sequence>MPVPDILTRTRKDYTNLLWRLSKGMANTPHTHDEENSHEIDFEHLNQYVQGDISLTKEVFGLFKHQVEMWGRLLDPAADDDSWGSVIHSLKGSAKAVGATGLAERCERAEQLVGETKTAGGRLVAVQDIEFKISRTITEIQRWEYRQKLNEMRSS</sequence>
<dbReference type="AlphaFoldDB" id="A0A420WK33"/>
<feature type="domain" description="HPt" evidence="2">
    <location>
        <begin position="73"/>
        <end position="141"/>
    </location>
</feature>
<dbReference type="GO" id="GO:0004672">
    <property type="term" value="F:protein kinase activity"/>
    <property type="evidence" value="ECO:0007669"/>
    <property type="project" value="UniProtKB-ARBA"/>
</dbReference>
<dbReference type="Gene3D" id="1.20.120.160">
    <property type="entry name" value="HPT domain"/>
    <property type="match status" value="1"/>
</dbReference>
<organism evidence="3 4">
    <name type="scientific">Litorimonas taeanensis</name>
    <dbReference type="NCBI Taxonomy" id="568099"/>
    <lineage>
        <taxon>Bacteria</taxon>
        <taxon>Pseudomonadati</taxon>
        <taxon>Pseudomonadota</taxon>
        <taxon>Alphaproteobacteria</taxon>
        <taxon>Maricaulales</taxon>
        <taxon>Robiginitomaculaceae</taxon>
    </lineage>
</organism>
<evidence type="ECO:0000313" key="3">
    <source>
        <dbReference type="EMBL" id="RKQ71296.1"/>
    </source>
</evidence>
<proteinExistence type="predicted"/>
<reference evidence="3 4" key="1">
    <citation type="submission" date="2018-10" db="EMBL/GenBank/DDBJ databases">
        <title>Genomic Encyclopedia of Type Strains, Phase IV (KMG-IV): sequencing the most valuable type-strain genomes for metagenomic binning, comparative biology and taxonomic classification.</title>
        <authorList>
            <person name="Goeker M."/>
        </authorList>
    </citation>
    <scope>NUCLEOTIDE SEQUENCE [LARGE SCALE GENOMIC DNA]</scope>
    <source>
        <strain evidence="3 4">DSM 22008</strain>
    </source>
</reference>
<name>A0A420WK33_9PROT</name>